<dbReference type="RefSeq" id="WP_069946285.1">
    <property type="nucleotide sequence ID" value="NZ_CP014143.1"/>
</dbReference>
<evidence type="ECO:0000313" key="3">
    <source>
        <dbReference type="Proteomes" id="UP000095672"/>
    </source>
</evidence>
<dbReference type="KEGG" id="micc:AUP74_00641"/>
<dbReference type="Pfam" id="PF03724">
    <property type="entry name" value="META"/>
    <property type="match status" value="1"/>
</dbReference>
<accession>A0A1C9W4N3</accession>
<dbReference type="InterPro" id="IPR005184">
    <property type="entry name" value="DUF306_Meta_HslJ"/>
</dbReference>
<dbReference type="Proteomes" id="UP000095672">
    <property type="component" value="Chromosome"/>
</dbReference>
<name>A0A1C9W4N3_9GAMM</name>
<dbReference type="Gene3D" id="2.40.128.270">
    <property type="match status" value="1"/>
</dbReference>
<evidence type="ECO:0000259" key="1">
    <source>
        <dbReference type="Pfam" id="PF03724"/>
    </source>
</evidence>
<dbReference type="PATRIC" id="fig|1769779.3.peg.655"/>
<proteinExistence type="predicted"/>
<feature type="domain" description="DUF306" evidence="1">
    <location>
        <begin position="41"/>
        <end position="147"/>
    </location>
</feature>
<protein>
    <submittedName>
        <fullName evidence="2">META domain protein</fullName>
    </submittedName>
</protein>
<dbReference type="PANTHER" id="PTHR35535">
    <property type="entry name" value="HEAT SHOCK PROTEIN HSLJ"/>
    <property type="match status" value="1"/>
</dbReference>
<organism evidence="2 3">
    <name type="scientific">Microbulbifer aggregans</name>
    <dbReference type="NCBI Taxonomy" id="1769779"/>
    <lineage>
        <taxon>Bacteria</taxon>
        <taxon>Pseudomonadati</taxon>
        <taxon>Pseudomonadota</taxon>
        <taxon>Gammaproteobacteria</taxon>
        <taxon>Cellvibrionales</taxon>
        <taxon>Microbulbiferaceae</taxon>
        <taxon>Microbulbifer</taxon>
    </lineage>
</organism>
<dbReference type="PANTHER" id="PTHR35535:SF2">
    <property type="entry name" value="DUF306 DOMAIN-CONTAINING PROTEIN"/>
    <property type="match status" value="1"/>
</dbReference>
<dbReference type="InterPro" id="IPR038670">
    <property type="entry name" value="HslJ-like_sf"/>
</dbReference>
<dbReference type="STRING" id="1769779.AUP74_00641"/>
<dbReference type="EMBL" id="CP014143">
    <property type="protein sequence ID" value="AOS96111.1"/>
    <property type="molecule type" value="Genomic_DNA"/>
</dbReference>
<gene>
    <name evidence="2" type="ORF">AUP74_00641</name>
</gene>
<evidence type="ECO:0000313" key="2">
    <source>
        <dbReference type="EMBL" id="AOS96111.1"/>
    </source>
</evidence>
<dbReference type="AlphaFoldDB" id="A0A1C9W4N3"/>
<reference evidence="3" key="1">
    <citation type="submission" date="2016-01" db="EMBL/GenBank/DDBJ databases">
        <title>Complete genome sequence of Microbulbifer sp. CCB-MM1, a halophile isolated from Matang Mangrove Forest, Perak.</title>
        <authorList>
            <person name="Moh T.H."/>
            <person name="Dinesh B."/>
            <person name="Lau N.-S."/>
            <person name="Go F."/>
            <person name="Alexander Chong S.-C."/>
        </authorList>
    </citation>
    <scope>NUCLEOTIDE SEQUENCE [LARGE SCALE GENOMIC DNA]</scope>
    <source>
        <strain evidence="3">CCB-MM1</strain>
    </source>
</reference>
<dbReference type="OrthoDB" id="5348860at2"/>
<keyword evidence="3" id="KW-1185">Reference proteome</keyword>
<dbReference type="InterPro" id="IPR053147">
    <property type="entry name" value="Hsp_HslJ-like"/>
</dbReference>
<dbReference type="PROSITE" id="PS51257">
    <property type="entry name" value="PROKAR_LIPOPROTEIN"/>
    <property type="match status" value="1"/>
</dbReference>
<sequence>MSKFGLLWLAGLTLVIAGCLGLGTDQPQVVQTAGSVNSVCGNKWQLKRLRVNGVAAPIEQNERFTFLCNAEGNVMGKSGINTYRGSVQITDNGLMLWDTSSFASTKMAGPEPLMQQENTYLRALAGTRQAFTKSGGGRLILRDASGDIYIEYVRVEP</sequence>